<keyword evidence="2" id="KW-1185">Reference proteome</keyword>
<sequence>MASTPAKLFVAVGAAGLISLIAAGGTLMSGLPARQSLMSTTAIAAPRHECPRSHPLLVRNSTDGDTCRSGAYPDDWSFECPHGCIRGTLASSPPHRLCAGLLPQLPCHARAPQRGDRETGILELTSADFQLVLSFCREPLAWTHVYRGLRVIYSKCGLVPDVAFAPGDELSFAPNRGREGETIVRYVVDHYAELPRFLGFAHAGLNDESDRGHSWIRNGGAPVDGGRVRGKDYGPRMYFNMLRESMLYGYSTPHEADQDQEGDWGLSFSSSVANAYSIGGQDNGRVEVGATVATNLGHWFALHNWTLEPKEKIKFYPSAVFALNSNFVTEMPLSYYQALQSELNYTVNPLEGHYFERSWFYVFALHHRNKLLLAGRLPSVVELSLRIDGTLRHKK</sequence>
<comment type="caution">
    <text evidence="1">The sequence shown here is derived from an EMBL/GenBank/DDBJ whole genome shotgun (WGS) entry which is preliminary data.</text>
</comment>
<proteinExistence type="predicted"/>
<dbReference type="EMBL" id="JBGBPQ010000032">
    <property type="protein sequence ID" value="KAL1495509.1"/>
    <property type="molecule type" value="Genomic_DNA"/>
</dbReference>
<protein>
    <submittedName>
        <fullName evidence="1">Uncharacterized protein</fullName>
    </submittedName>
</protein>
<name>A0AB34ICF0_PRYPA</name>
<organism evidence="1 2">
    <name type="scientific">Prymnesium parvum</name>
    <name type="common">Toxic golden alga</name>
    <dbReference type="NCBI Taxonomy" id="97485"/>
    <lineage>
        <taxon>Eukaryota</taxon>
        <taxon>Haptista</taxon>
        <taxon>Haptophyta</taxon>
        <taxon>Prymnesiophyceae</taxon>
        <taxon>Prymnesiales</taxon>
        <taxon>Prymnesiaceae</taxon>
        <taxon>Prymnesium</taxon>
    </lineage>
</organism>
<evidence type="ECO:0000313" key="1">
    <source>
        <dbReference type="EMBL" id="KAL1495509.1"/>
    </source>
</evidence>
<gene>
    <name evidence="1" type="ORF">AB1Y20_016874</name>
</gene>
<dbReference type="AlphaFoldDB" id="A0AB34ICF0"/>
<evidence type="ECO:0000313" key="2">
    <source>
        <dbReference type="Proteomes" id="UP001515480"/>
    </source>
</evidence>
<reference evidence="1 2" key="1">
    <citation type="journal article" date="2024" name="Science">
        <title>Giant polyketide synthase enzymes in the biosynthesis of giant marine polyether toxins.</title>
        <authorList>
            <person name="Fallon T.R."/>
            <person name="Shende V.V."/>
            <person name="Wierzbicki I.H."/>
            <person name="Pendleton A.L."/>
            <person name="Watervoot N.F."/>
            <person name="Auber R.P."/>
            <person name="Gonzalez D.J."/>
            <person name="Wisecaver J.H."/>
            <person name="Moore B.S."/>
        </authorList>
    </citation>
    <scope>NUCLEOTIDE SEQUENCE [LARGE SCALE GENOMIC DNA]</scope>
    <source>
        <strain evidence="1 2">12B1</strain>
    </source>
</reference>
<accession>A0AB34ICF0</accession>
<dbReference type="Proteomes" id="UP001515480">
    <property type="component" value="Unassembled WGS sequence"/>
</dbReference>